<reference evidence="4 5" key="2">
    <citation type="submission" date="2018-09" db="EMBL/GenBank/DDBJ databases">
        <title>Genome of Sphaerochaeta halotolerans strain 4-11.</title>
        <authorList>
            <person name="Nazina T.N."/>
            <person name="Sokolova D.S."/>
        </authorList>
    </citation>
    <scope>NUCLEOTIDE SEQUENCE [LARGE SCALE GENOMIC DNA]</scope>
    <source>
        <strain evidence="4 5">4-11</strain>
    </source>
</reference>
<dbReference type="Gene3D" id="3.40.1190.20">
    <property type="match status" value="1"/>
</dbReference>
<dbReference type="PANTHER" id="PTHR10584">
    <property type="entry name" value="SUGAR KINASE"/>
    <property type="match status" value="1"/>
</dbReference>
<dbReference type="RefSeq" id="WP_117330841.1">
    <property type="nucleotide sequence ID" value="NZ_QUWK01000009.1"/>
</dbReference>
<reference evidence="5" key="1">
    <citation type="submission" date="2018-08" db="EMBL/GenBank/DDBJ databases">
        <authorList>
            <person name="Grouzdev D.S."/>
            <person name="Krutkina M.S."/>
        </authorList>
    </citation>
    <scope>NUCLEOTIDE SEQUENCE [LARGE SCALE GENOMIC DNA]</scope>
    <source>
        <strain evidence="5">4-11</strain>
    </source>
</reference>
<dbReference type="InterPro" id="IPR029056">
    <property type="entry name" value="Ribokinase-like"/>
</dbReference>
<evidence type="ECO:0000256" key="2">
    <source>
        <dbReference type="ARBA" id="ARBA00022777"/>
    </source>
</evidence>
<keyword evidence="1" id="KW-0808">Transferase</keyword>
<dbReference type="GO" id="GO:0016301">
    <property type="term" value="F:kinase activity"/>
    <property type="evidence" value="ECO:0007669"/>
    <property type="project" value="UniProtKB-KW"/>
</dbReference>
<proteinExistence type="predicted"/>
<accession>A0A372MFJ3</accession>
<keyword evidence="2 4" id="KW-0418">Kinase</keyword>
<evidence type="ECO:0000256" key="1">
    <source>
        <dbReference type="ARBA" id="ARBA00022679"/>
    </source>
</evidence>
<dbReference type="PANTHER" id="PTHR10584:SF166">
    <property type="entry name" value="RIBOKINASE"/>
    <property type="match status" value="1"/>
</dbReference>
<dbReference type="SUPFAM" id="SSF53613">
    <property type="entry name" value="Ribokinase-like"/>
    <property type="match status" value="1"/>
</dbReference>
<evidence type="ECO:0000259" key="3">
    <source>
        <dbReference type="Pfam" id="PF00294"/>
    </source>
</evidence>
<sequence length="395" mass="42962">MRISGVGCCLIDSIYKNCSYNASNFSPYWSKTKGDGGLIEGGLVFREDLEKFAGEQYHKILDSITQGRKADFINVGGPAIIALVHASQILFDDDVEINFYGALGNDEFAAITKAKVKPTNVNTSFKIIKGIPTSTTDVFADSSRRNGKGERTFVNTIGAAGYFNSNHLTEYFYKSDIVLLGGTALVPQIHNDIDSILKRAKETGAITVVGTVYDFANEKINPNKPWSLGKNPAYPYIDLLITDEIEALRLSGRQTITEAASALGSYGVGSLIITRGAHDILFWSKGKLFGDHDLKSFHVNTEIDVLMEADPLLRRDTTGCGDNFVGGVLVSLARQLSGSVDDDILDIFDVCAWGVSSGGFACTYNGGMYHEKMIGEKAALIEPLVHTYKENYGVT</sequence>
<dbReference type="EMBL" id="QUWK01000009">
    <property type="protein sequence ID" value="RFU94504.1"/>
    <property type="molecule type" value="Genomic_DNA"/>
</dbReference>
<keyword evidence="5" id="KW-1185">Reference proteome</keyword>
<dbReference type="Pfam" id="PF00294">
    <property type="entry name" value="PfkB"/>
    <property type="match status" value="1"/>
</dbReference>
<evidence type="ECO:0000313" key="4">
    <source>
        <dbReference type="EMBL" id="RFU94504.1"/>
    </source>
</evidence>
<protein>
    <submittedName>
        <fullName evidence="4">Carbohydrate kinase family protein</fullName>
    </submittedName>
</protein>
<dbReference type="Proteomes" id="UP000264002">
    <property type="component" value="Unassembled WGS sequence"/>
</dbReference>
<comment type="caution">
    <text evidence="4">The sequence shown here is derived from an EMBL/GenBank/DDBJ whole genome shotgun (WGS) entry which is preliminary data.</text>
</comment>
<dbReference type="InterPro" id="IPR011611">
    <property type="entry name" value="PfkB_dom"/>
</dbReference>
<gene>
    <name evidence="4" type="ORF">DYP60_09920</name>
</gene>
<evidence type="ECO:0000313" key="5">
    <source>
        <dbReference type="Proteomes" id="UP000264002"/>
    </source>
</evidence>
<dbReference type="AlphaFoldDB" id="A0A372MFJ3"/>
<name>A0A372MFJ3_9SPIR</name>
<feature type="domain" description="Carbohydrate kinase PfkB" evidence="3">
    <location>
        <begin position="76"/>
        <end position="337"/>
    </location>
</feature>
<organism evidence="4 5">
    <name type="scientific">Sphaerochaeta halotolerans</name>
    <dbReference type="NCBI Taxonomy" id="2293840"/>
    <lineage>
        <taxon>Bacteria</taxon>
        <taxon>Pseudomonadati</taxon>
        <taxon>Spirochaetota</taxon>
        <taxon>Spirochaetia</taxon>
        <taxon>Spirochaetales</taxon>
        <taxon>Sphaerochaetaceae</taxon>
        <taxon>Sphaerochaeta</taxon>
    </lineage>
</organism>